<dbReference type="RefSeq" id="WP_091428762.1">
    <property type="nucleotide sequence ID" value="NZ_FNMV01000001.1"/>
</dbReference>
<evidence type="ECO:0000256" key="1">
    <source>
        <dbReference type="SAM" id="Phobius"/>
    </source>
</evidence>
<feature type="transmembrane region" description="Helical" evidence="1">
    <location>
        <begin position="62"/>
        <end position="81"/>
    </location>
</feature>
<name>A0A1H2QXX9_9FLAO</name>
<keyword evidence="3" id="KW-1185">Reference proteome</keyword>
<dbReference type="OrthoDB" id="5360192at2"/>
<keyword evidence="1" id="KW-0812">Transmembrane</keyword>
<evidence type="ECO:0008006" key="4">
    <source>
        <dbReference type="Google" id="ProtNLM"/>
    </source>
</evidence>
<dbReference type="EMBL" id="FNMV01000001">
    <property type="protein sequence ID" value="SDW12036.1"/>
    <property type="molecule type" value="Genomic_DNA"/>
</dbReference>
<feature type="transmembrane region" description="Helical" evidence="1">
    <location>
        <begin position="36"/>
        <end position="55"/>
    </location>
</feature>
<evidence type="ECO:0000313" key="3">
    <source>
        <dbReference type="Proteomes" id="UP000198569"/>
    </source>
</evidence>
<dbReference type="Proteomes" id="UP000198569">
    <property type="component" value="Unassembled WGS sequence"/>
</dbReference>
<dbReference type="Pfam" id="PF10990">
    <property type="entry name" value="DUF2809"/>
    <property type="match status" value="1"/>
</dbReference>
<accession>A0A1H2QXX9</accession>
<feature type="transmembrane region" description="Helical" evidence="1">
    <location>
        <begin position="12"/>
        <end position="30"/>
    </location>
</feature>
<feature type="transmembrane region" description="Helical" evidence="1">
    <location>
        <begin position="101"/>
        <end position="119"/>
    </location>
</feature>
<reference evidence="3" key="1">
    <citation type="submission" date="2016-10" db="EMBL/GenBank/DDBJ databases">
        <authorList>
            <person name="Varghese N."/>
            <person name="Submissions S."/>
        </authorList>
    </citation>
    <scope>NUCLEOTIDE SEQUENCE [LARGE SCALE GENOMIC DNA]</scope>
    <source>
        <strain evidence="3">DSM 15718</strain>
    </source>
</reference>
<gene>
    <name evidence="2" type="ORF">SAMN05444338_101289</name>
</gene>
<evidence type="ECO:0000313" key="2">
    <source>
        <dbReference type="EMBL" id="SDW12036.1"/>
    </source>
</evidence>
<keyword evidence="1" id="KW-0472">Membrane</keyword>
<dbReference type="InterPro" id="IPR021257">
    <property type="entry name" value="DUF2809"/>
</dbReference>
<keyword evidence="1" id="KW-1133">Transmembrane helix</keyword>
<organism evidence="2 3">
    <name type="scientific">Flavobacterium degerlachei</name>
    <dbReference type="NCBI Taxonomy" id="229203"/>
    <lineage>
        <taxon>Bacteria</taxon>
        <taxon>Pseudomonadati</taxon>
        <taxon>Bacteroidota</taxon>
        <taxon>Flavobacteriia</taxon>
        <taxon>Flavobacteriales</taxon>
        <taxon>Flavobacteriaceae</taxon>
        <taxon>Flavobacterium</taxon>
    </lineage>
</organism>
<proteinExistence type="predicted"/>
<sequence length="127" mass="14715">MTGLLTFNKKYFLLAFIIFWTEVFIALYVHDAFVRPYLGDVLVVILIYCFIKSFFDWPVFNVALFVFIFSFAIETLQYFNGIEMLGLENSSLAKTVIGTSFSFWDLMTYVIGISVVLLVEKKSLKKN</sequence>
<dbReference type="STRING" id="229203.SAMN05444338_101289"/>
<dbReference type="AlphaFoldDB" id="A0A1H2QXX9"/>
<protein>
    <recommendedName>
        <fullName evidence="4">DUF2809 domain-containing protein</fullName>
    </recommendedName>
</protein>